<dbReference type="PROSITE" id="PS50157">
    <property type="entry name" value="ZINC_FINGER_C2H2_2"/>
    <property type="match status" value="2"/>
</dbReference>
<dbReference type="InterPro" id="IPR013087">
    <property type="entry name" value="Znf_C2H2_type"/>
</dbReference>
<evidence type="ECO:0000313" key="14">
    <source>
        <dbReference type="EMBL" id="CAB3255917.1"/>
    </source>
</evidence>
<dbReference type="InterPro" id="IPR036236">
    <property type="entry name" value="Znf_C2H2_sf"/>
</dbReference>
<dbReference type="GO" id="GO:0006357">
    <property type="term" value="P:regulation of transcription by RNA polymerase II"/>
    <property type="evidence" value="ECO:0007669"/>
    <property type="project" value="TreeGrafter"/>
</dbReference>
<feature type="compositionally biased region" description="Polar residues" evidence="12">
    <location>
        <begin position="286"/>
        <end position="328"/>
    </location>
</feature>
<dbReference type="InterPro" id="IPR050589">
    <property type="entry name" value="Ikaros_C2H2-ZF"/>
</dbReference>
<evidence type="ECO:0000256" key="7">
    <source>
        <dbReference type="ARBA" id="ARBA00023242"/>
    </source>
</evidence>
<evidence type="ECO:0000256" key="4">
    <source>
        <dbReference type="ARBA" id="ARBA00022771"/>
    </source>
</evidence>
<dbReference type="AlphaFoldDB" id="A0A6F9DEE1"/>
<proteinExistence type="evidence at transcript level"/>
<dbReference type="GO" id="GO:0008270">
    <property type="term" value="F:zinc ion binding"/>
    <property type="evidence" value="ECO:0007669"/>
    <property type="project" value="UniProtKB-KW"/>
</dbReference>
<evidence type="ECO:0000256" key="2">
    <source>
        <dbReference type="ARBA" id="ARBA00022723"/>
    </source>
</evidence>
<dbReference type="GO" id="GO:0000978">
    <property type="term" value="F:RNA polymerase II cis-regulatory region sequence-specific DNA binding"/>
    <property type="evidence" value="ECO:0007669"/>
    <property type="project" value="TreeGrafter"/>
</dbReference>
<evidence type="ECO:0000256" key="12">
    <source>
        <dbReference type="SAM" id="MobiDB-lite"/>
    </source>
</evidence>
<evidence type="ECO:0000256" key="8">
    <source>
        <dbReference type="ARBA" id="ARBA00038390"/>
    </source>
</evidence>
<evidence type="ECO:0000256" key="11">
    <source>
        <dbReference type="PROSITE-ProRule" id="PRU00042"/>
    </source>
</evidence>
<evidence type="ECO:0000259" key="13">
    <source>
        <dbReference type="PROSITE" id="PS50157"/>
    </source>
</evidence>
<evidence type="ECO:0000256" key="5">
    <source>
        <dbReference type="ARBA" id="ARBA00022833"/>
    </source>
</evidence>
<dbReference type="Pfam" id="PF13909">
    <property type="entry name" value="zf-H2C2_5"/>
    <property type="match status" value="1"/>
</dbReference>
<evidence type="ECO:0000256" key="10">
    <source>
        <dbReference type="ARBA" id="ARBA00043251"/>
    </source>
</evidence>
<dbReference type="SUPFAM" id="SSF57667">
    <property type="entry name" value="beta-beta-alpha zinc fingers"/>
    <property type="match status" value="1"/>
</dbReference>
<name>A0A6F9DEE1_9ASCI</name>
<keyword evidence="2" id="KW-0479">Metal-binding</keyword>
<evidence type="ECO:0000256" key="1">
    <source>
        <dbReference type="ARBA" id="ARBA00004123"/>
    </source>
</evidence>
<dbReference type="PANTHER" id="PTHR24404:SF55">
    <property type="entry name" value="ZINC FINGER PROTEIN PEGASUS"/>
    <property type="match status" value="1"/>
</dbReference>
<comment type="similarity">
    <text evidence="8">Belongs to the Ikaros C2H2-type zinc-finger protein family.</text>
</comment>
<feature type="domain" description="C2H2-type" evidence="13">
    <location>
        <begin position="52"/>
        <end position="79"/>
    </location>
</feature>
<sequence length="405" mass="45148">MENTMNTSHNETKPTSPKLSGLSIGQVFTSATTIPLIDARSGEITHSVKESYHCPQCSFSTAWKSSLSIHLKTHTDERPWQCALCNKHFKLKHHLKHHILTHSTSKPFKCNLCNYKTADNRNMQKHKYNKHRITLKRRGGEKLTLPTMVPGSHADYDAVNPFTEQGINSSQSVTSTPLSTPSFQGSIASPIFQSPTSFNIASTSQTPWPQKSPDNYLQQNTVLLGQNPLESRQTDTSNSLFRVMLGHDNASDALRMSSPLNVSIIKEGLAEAREKRKSLNSERSFDMSQSGKIPDSPSQSSMSAETGTSNICNRQKYSTVESDASDTPVSPPEKSKEPVTKSQEPTASNCWKCKHCQIIFPDKIMYGLHMGCHSVTNEYQCNICGAICLDKHDFMFHFTIGKHQN</sequence>
<feature type="compositionally biased region" description="Basic and acidic residues" evidence="12">
    <location>
        <begin position="275"/>
        <end position="285"/>
    </location>
</feature>
<dbReference type="PANTHER" id="PTHR24404">
    <property type="entry name" value="ZINC FINGER PROTEIN"/>
    <property type="match status" value="1"/>
</dbReference>
<protein>
    <recommendedName>
        <fullName evidence="9">Zinc finger protein Pegasus</fullName>
    </recommendedName>
    <alternativeName>
        <fullName evidence="10">Ikaros family zinc finger protein 5</fullName>
    </alternativeName>
</protein>
<dbReference type="GO" id="GO:0005634">
    <property type="term" value="C:nucleus"/>
    <property type="evidence" value="ECO:0007669"/>
    <property type="project" value="UniProtKB-SubCell"/>
</dbReference>
<dbReference type="GO" id="GO:0003700">
    <property type="term" value="F:DNA-binding transcription factor activity"/>
    <property type="evidence" value="ECO:0007669"/>
    <property type="project" value="TreeGrafter"/>
</dbReference>
<reference evidence="14" key="1">
    <citation type="submission" date="2020-04" db="EMBL/GenBank/DDBJ databases">
        <authorList>
            <person name="Neveu A P."/>
        </authorList>
    </citation>
    <scope>NUCLEOTIDE SEQUENCE</scope>
    <source>
        <tissue evidence="14">Whole embryo</tissue>
    </source>
</reference>
<evidence type="ECO:0000256" key="9">
    <source>
        <dbReference type="ARBA" id="ARBA00040442"/>
    </source>
</evidence>
<keyword evidence="5" id="KW-0862">Zinc</keyword>
<dbReference type="EMBL" id="LR785962">
    <property type="protein sequence ID" value="CAB3255917.1"/>
    <property type="molecule type" value="mRNA"/>
</dbReference>
<gene>
    <name evidence="14" type="primary">Ikzf5-002</name>
</gene>
<keyword evidence="7" id="KW-0539">Nucleus</keyword>
<organism evidence="14">
    <name type="scientific">Phallusia mammillata</name>
    <dbReference type="NCBI Taxonomy" id="59560"/>
    <lineage>
        <taxon>Eukaryota</taxon>
        <taxon>Metazoa</taxon>
        <taxon>Chordata</taxon>
        <taxon>Tunicata</taxon>
        <taxon>Ascidiacea</taxon>
        <taxon>Phlebobranchia</taxon>
        <taxon>Ascidiidae</taxon>
        <taxon>Phallusia</taxon>
    </lineage>
</organism>
<dbReference type="SMART" id="SM00355">
    <property type="entry name" value="ZnF_C2H2"/>
    <property type="match status" value="5"/>
</dbReference>
<dbReference type="PROSITE" id="PS00028">
    <property type="entry name" value="ZINC_FINGER_C2H2_1"/>
    <property type="match status" value="3"/>
</dbReference>
<keyword evidence="3" id="KW-0677">Repeat</keyword>
<comment type="subcellular location">
    <subcellularLocation>
        <location evidence="1">Nucleus</location>
    </subcellularLocation>
</comment>
<feature type="region of interest" description="Disordered" evidence="12">
    <location>
        <begin position="275"/>
        <end position="344"/>
    </location>
</feature>
<evidence type="ECO:0000256" key="3">
    <source>
        <dbReference type="ARBA" id="ARBA00022737"/>
    </source>
</evidence>
<feature type="domain" description="C2H2-type" evidence="13">
    <location>
        <begin position="80"/>
        <end position="107"/>
    </location>
</feature>
<keyword evidence="4 11" id="KW-0863">Zinc-finger</keyword>
<accession>A0A6F9DEE1</accession>
<dbReference type="Gene3D" id="3.30.160.60">
    <property type="entry name" value="Classic Zinc Finger"/>
    <property type="match status" value="2"/>
</dbReference>
<evidence type="ECO:0000256" key="6">
    <source>
        <dbReference type="ARBA" id="ARBA00023125"/>
    </source>
</evidence>
<keyword evidence="6" id="KW-0238">DNA-binding</keyword>